<feature type="transmembrane region" description="Helical" evidence="5">
    <location>
        <begin position="399"/>
        <end position="419"/>
    </location>
</feature>
<dbReference type="InterPro" id="IPR006201">
    <property type="entry name" value="Neur_channel"/>
</dbReference>
<reference evidence="8 9" key="1">
    <citation type="submission" date="2024-08" db="EMBL/GenBank/DDBJ databases">
        <authorList>
            <person name="Cucini C."/>
            <person name="Frati F."/>
        </authorList>
    </citation>
    <scope>NUCLEOTIDE SEQUENCE [LARGE SCALE GENOMIC DNA]</scope>
</reference>
<evidence type="ECO:0000259" key="7">
    <source>
        <dbReference type="Pfam" id="PF02931"/>
    </source>
</evidence>
<keyword evidence="6" id="KW-0732">Signal</keyword>
<keyword evidence="4 5" id="KW-0472">Membrane</keyword>
<dbReference type="EMBL" id="CAXLJM020000108">
    <property type="protein sequence ID" value="CAL8135333.1"/>
    <property type="molecule type" value="Genomic_DNA"/>
</dbReference>
<sequence>MHTRMIHFLISTVSLIRPSLGADSTDISRLRATILNNYDKNTRPTQNRHNVTTIEIYFLLSAGIQFDEQLGKLTLDLITVAAWEDEHVKWDPENYGDLTAIQFASSELWKPDISVLNNYDESEIDHFGNSLLMASSDSWIWWIPPSKFVVGCATDYYLWPYDKQQCHVWISSWAYDIDEVDLIVPENNTYLLDDWHATRESREWTVISSSVTPTRSSPTNDTYLSSAYVTIVVVIQRKSSSHTAAITVVGLGIAAAILVSFWLDPFANERLPTILLAILINSIYLQYMHKIIPNNGNFVPLTIRFFSDSLVMLTFALAWTVGIRYLAKTKRNSPVPLPEFLQSFLDSKGATVLCLNPRPTTKGQIQRKNTESSEEDGEVSELVQEDNLIQEDWEWLARLVDRIAFIFYLLTYIIFIIAFF</sequence>
<organism evidence="8 9">
    <name type="scientific">Orchesella dallaii</name>
    <dbReference type="NCBI Taxonomy" id="48710"/>
    <lineage>
        <taxon>Eukaryota</taxon>
        <taxon>Metazoa</taxon>
        <taxon>Ecdysozoa</taxon>
        <taxon>Arthropoda</taxon>
        <taxon>Hexapoda</taxon>
        <taxon>Collembola</taxon>
        <taxon>Entomobryomorpha</taxon>
        <taxon>Entomobryoidea</taxon>
        <taxon>Orchesellidae</taxon>
        <taxon>Orchesellinae</taxon>
        <taxon>Orchesella</taxon>
    </lineage>
</organism>
<dbReference type="Gene3D" id="1.20.58.390">
    <property type="entry name" value="Neurotransmitter-gated ion-channel transmembrane domain"/>
    <property type="match status" value="1"/>
</dbReference>
<evidence type="ECO:0000313" key="8">
    <source>
        <dbReference type="EMBL" id="CAL8135333.1"/>
    </source>
</evidence>
<dbReference type="Pfam" id="PF02931">
    <property type="entry name" value="Neur_chan_LBD"/>
    <property type="match status" value="1"/>
</dbReference>
<feature type="transmembrane region" description="Helical" evidence="5">
    <location>
        <begin position="270"/>
        <end position="289"/>
    </location>
</feature>
<keyword evidence="3 5" id="KW-1133">Transmembrane helix</keyword>
<dbReference type="InterPro" id="IPR038050">
    <property type="entry name" value="Neuro_actylchol_rec"/>
</dbReference>
<dbReference type="Proteomes" id="UP001642540">
    <property type="component" value="Unassembled WGS sequence"/>
</dbReference>
<name>A0ABP1RTN5_9HEXA</name>
<evidence type="ECO:0000256" key="3">
    <source>
        <dbReference type="ARBA" id="ARBA00022989"/>
    </source>
</evidence>
<evidence type="ECO:0000256" key="1">
    <source>
        <dbReference type="ARBA" id="ARBA00004141"/>
    </source>
</evidence>
<evidence type="ECO:0000256" key="5">
    <source>
        <dbReference type="SAM" id="Phobius"/>
    </source>
</evidence>
<evidence type="ECO:0000256" key="2">
    <source>
        <dbReference type="ARBA" id="ARBA00022692"/>
    </source>
</evidence>
<feature type="chain" id="PRO_5046885714" description="Neurotransmitter-gated ion-channel ligand-binding domain-containing protein" evidence="6">
    <location>
        <begin position="22"/>
        <end position="420"/>
    </location>
</feature>
<comment type="subcellular location">
    <subcellularLocation>
        <location evidence="1">Membrane</location>
        <topology evidence="1">Multi-pass membrane protein</topology>
    </subcellularLocation>
</comment>
<dbReference type="InterPro" id="IPR036734">
    <property type="entry name" value="Neur_chan_lig-bd_sf"/>
</dbReference>
<feature type="domain" description="Neurotransmitter-gated ion-channel ligand-binding" evidence="7">
    <location>
        <begin position="29"/>
        <end position="238"/>
    </location>
</feature>
<dbReference type="PANTHER" id="PTHR18945">
    <property type="entry name" value="NEUROTRANSMITTER GATED ION CHANNEL"/>
    <property type="match status" value="1"/>
</dbReference>
<keyword evidence="2 5" id="KW-0812">Transmembrane</keyword>
<evidence type="ECO:0000256" key="6">
    <source>
        <dbReference type="SAM" id="SignalP"/>
    </source>
</evidence>
<evidence type="ECO:0000313" key="9">
    <source>
        <dbReference type="Proteomes" id="UP001642540"/>
    </source>
</evidence>
<protein>
    <recommendedName>
        <fullName evidence="7">Neurotransmitter-gated ion-channel ligand-binding domain-containing protein</fullName>
    </recommendedName>
</protein>
<dbReference type="InterPro" id="IPR006202">
    <property type="entry name" value="Neur_chan_lig-bd"/>
</dbReference>
<feature type="signal peptide" evidence="6">
    <location>
        <begin position="1"/>
        <end position="21"/>
    </location>
</feature>
<feature type="transmembrane region" description="Helical" evidence="5">
    <location>
        <begin position="244"/>
        <end position="263"/>
    </location>
</feature>
<keyword evidence="9" id="KW-1185">Reference proteome</keyword>
<dbReference type="CDD" id="cd18989">
    <property type="entry name" value="LGIC_ECD_cation"/>
    <property type="match status" value="1"/>
</dbReference>
<dbReference type="SUPFAM" id="SSF90112">
    <property type="entry name" value="Neurotransmitter-gated ion-channel transmembrane pore"/>
    <property type="match status" value="1"/>
</dbReference>
<feature type="transmembrane region" description="Helical" evidence="5">
    <location>
        <begin position="309"/>
        <end position="327"/>
    </location>
</feature>
<dbReference type="InterPro" id="IPR036719">
    <property type="entry name" value="Neuro-gated_channel_TM_sf"/>
</dbReference>
<accession>A0ABP1RTN5</accession>
<dbReference type="Gene3D" id="2.70.170.10">
    <property type="entry name" value="Neurotransmitter-gated ion-channel ligand-binding domain"/>
    <property type="match status" value="1"/>
</dbReference>
<comment type="caution">
    <text evidence="8">The sequence shown here is derived from an EMBL/GenBank/DDBJ whole genome shotgun (WGS) entry which is preliminary data.</text>
</comment>
<gene>
    <name evidence="8" type="ORF">ODALV1_LOCUS25934</name>
</gene>
<dbReference type="SUPFAM" id="SSF63712">
    <property type="entry name" value="Nicotinic receptor ligand binding domain-like"/>
    <property type="match status" value="1"/>
</dbReference>
<proteinExistence type="predicted"/>
<evidence type="ECO:0000256" key="4">
    <source>
        <dbReference type="ARBA" id="ARBA00023136"/>
    </source>
</evidence>